<evidence type="ECO:0000313" key="4">
    <source>
        <dbReference type="EMBL" id="CAA9478070.1"/>
    </source>
</evidence>
<dbReference type="GO" id="GO:0005737">
    <property type="term" value="C:cytoplasm"/>
    <property type="evidence" value="ECO:0007669"/>
    <property type="project" value="TreeGrafter"/>
</dbReference>
<name>A0A6J4RNP0_9ACTN</name>
<dbReference type="InterPro" id="IPR011990">
    <property type="entry name" value="TPR-like_helical_dom_sf"/>
</dbReference>
<dbReference type="PANTHER" id="PTHR16305:SF35">
    <property type="entry name" value="TRANSCRIPTIONAL ACTIVATOR DOMAIN"/>
    <property type="match status" value="1"/>
</dbReference>
<accession>A0A6J4RNP0</accession>
<dbReference type="Pfam" id="PF13191">
    <property type="entry name" value="AAA_16"/>
    <property type="match status" value="1"/>
</dbReference>
<feature type="non-terminal residue" evidence="4">
    <location>
        <position position="748"/>
    </location>
</feature>
<feature type="domain" description="Orc1-like AAA ATPase" evidence="3">
    <location>
        <begin position="3"/>
        <end position="160"/>
    </location>
</feature>
<keyword evidence="2" id="KW-0067">ATP-binding</keyword>
<sequence length="748" mass="79238">MLERGAALAAVDGIVAAAAGGEGSLCVVEGPAGIGKTALLDAGRERAGARGARVVHARASELERGFAYGVVRQLLEPVIAGRSAEERATVFEGAARPAVRVLGAELGAESDASFAILHGLYWVTLGLAAQTPLVLCVDDVQWADRPSLRFLVHLARRLEGTATGLLLGLRTAEPQARDELLEELLATDGARIVRPAPLSQGAVVELVRGELSADADPEFGRACHQASGGNPFYLRELLRALAAESVLPPHEQVARVGEVWPASIARHVLRRIARVGPGAPGLAGAMAVLGDGARVRHAAVLAGIEDAGTLARALLEMEILAEEEPFRFVHPVVRGAVYADLTPDKREGLHLRAARLLIDEGGEADRVAAHLLAISPGGGEWCVDALRSAARQAISRGAPEIAVLYLRRALAECTTRGDQGVDVLRELGAAEAHSADPAAVEHLQQARALCVDPRGRAMIALELAQALENRGLDVEAAEVIRSALTERQDLKDPELELRLEAALVSAAASDARGYARDVVEVYGRLLVDVPDGEAGQIVQAFAAGAAAWAGAPADAAVELARQACQRGLLESEQWDAIGRCMWALILCERYEEVSAHLAELNRAVERRGHARGLALVAQLQANRAERLGSLAEAESSARLALEILEQGEIAVGSLSRILCSLVDVLVERGELDEAESALSRMPAGDWPPHLGCISTLAARGRLRFAQDRPDDALSDLLAVGRQYRAWPSFPLDGPAPSHWRSSAALVLH</sequence>
<keyword evidence="1" id="KW-0547">Nucleotide-binding</keyword>
<organism evidence="4">
    <name type="scientific">uncultured Solirubrobacteraceae bacterium</name>
    <dbReference type="NCBI Taxonomy" id="1162706"/>
    <lineage>
        <taxon>Bacteria</taxon>
        <taxon>Bacillati</taxon>
        <taxon>Actinomycetota</taxon>
        <taxon>Thermoleophilia</taxon>
        <taxon>Solirubrobacterales</taxon>
        <taxon>Solirubrobacteraceae</taxon>
        <taxon>environmental samples</taxon>
    </lineage>
</organism>
<dbReference type="AlphaFoldDB" id="A0A6J4RNP0"/>
<evidence type="ECO:0000259" key="3">
    <source>
        <dbReference type="Pfam" id="PF13191"/>
    </source>
</evidence>
<dbReference type="InterPro" id="IPR027417">
    <property type="entry name" value="P-loop_NTPase"/>
</dbReference>
<dbReference type="PANTHER" id="PTHR16305">
    <property type="entry name" value="TESTICULAR SOLUBLE ADENYLYL CYCLASE"/>
    <property type="match status" value="1"/>
</dbReference>
<protein>
    <recommendedName>
        <fullName evidence="3">Orc1-like AAA ATPase domain-containing protein</fullName>
    </recommendedName>
</protein>
<evidence type="ECO:0000256" key="1">
    <source>
        <dbReference type="ARBA" id="ARBA00022741"/>
    </source>
</evidence>
<dbReference type="GO" id="GO:0005524">
    <property type="term" value="F:ATP binding"/>
    <property type="evidence" value="ECO:0007669"/>
    <property type="project" value="UniProtKB-KW"/>
</dbReference>
<dbReference type="Gene3D" id="1.25.40.10">
    <property type="entry name" value="Tetratricopeptide repeat domain"/>
    <property type="match status" value="1"/>
</dbReference>
<gene>
    <name evidence="4" type="ORF">AVDCRST_MAG53-467</name>
</gene>
<dbReference type="GO" id="GO:0004016">
    <property type="term" value="F:adenylate cyclase activity"/>
    <property type="evidence" value="ECO:0007669"/>
    <property type="project" value="TreeGrafter"/>
</dbReference>
<dbReference type="EMBL" id="CADCVR010000018">
    <property type="protein sequence ID" value="CAA9478070.1"/>
    <property type="molecule type" value="Genomic_DNA"/>
</dbReference>
<proteinExistence type="predicted"/>
<evidence type="ECO:0000256" key="2">
    <source>
        <dbReference type="ARBA" id="ARBA00022840"/>
    </source>
</evidence>
<dbReference type="SUPFAM" id="SSF52540">
    <property type="entry name" value="P-loop containing nucleoside triphosphate hydrolases"/>
    <property type="match status" value="1"/>
</dbReference>
<reference evidence="4" key="1">
    <citation type="submission" date="2020-02" db="EMBL/GenBank/DDBJ databases">
        <authorList>
            <person name="Meier V. D."/>
        </authorList>
    </citation>
    <scope>NUCLEOTIDE SEQUENCE</scope>
    <source>
        <strain evidence="4">AVDCRST_MAG53</strain>
    </source>
</reference>
<dbReference type="SUPFAM" id="SSF48452">
    <property type="entry name" value="TPR-like"/>
    <property type="match status" value="1"/>
</dbReference>
<dbReference type="InterPro" id="IPR041664">
    <property type="entry name" value="AAA_16"/>
</dbReference>